<evidence type="ECO:0000313" key="2">
    <source>
        <dbReference type="Proteomes" id="UP000037069"/>
    </source>
</evidence>
<name>A0A0L0CR01_LUCCU</name>
<dbReference type="Proteomes" id="UP000037069">
    <property type="component" value="Unassembled WGS sequence"/>
</dbReference>
<comment type="caution">
    <text evidence="1">The sequence shown here is derived from an EMBL/GenBank/DDBJ whole genome shotgun (WGS) entry which is preliminary data.</text>
</comment>
<gene>
    <name evidence="1" type="ORF">FF38_09350</name>
</gene>
<keyword evidence="2" id="KW-1185">Reference proteome</keyword>
<organism evidence="1 2">
    <name type="scientific">Lucilia cuprina</name>
    <name type="common">Green bottle fly</name>
    <name type="synonym">Australian sheep blowfly</name>
    <dbReference type="NCBI Taxonomy" id="7375"/>
    <lineage>
        <taxon>Eukaryota</taxon>
        <taxon>Metazoa</taxon>
        <taxon>Ecdysozoa</taxon>
        <taxon>Arthropoda</taxon>
        <taxon>Hexapoda</taxon>
        <taxon>Insecta</taxon>
        <taxon>Pterygota</taxon>
        <taxon>Neoptera</taxon>
        <taxon>Endopterygota</taxon>
        <taxon>Diptera</taxon>
        <taxon>Brachycera</taxon>
        <taxon>Muscomorpha</taxon>
        <taxon>Oestroidea</taxon>
        <taxon>Calliphoridae</taxon>
        <taxon>Luciliinae</taxon>
        <taxon>Lucilia</taxon>
    </lineage>
</organism>
<dbReference type="EMBL" id="JRES01000049">
    <property type="protein sequence ID" value="KNC34617.1"/>
    <property type="molecule type" value="Genomic_DNA"/>
</dbReference>
<evidence type="ECO:0000313" key="1">
    <source>
        <dbReference type="EMBL" id="KNC34617.1"/>
    </source>
</evidence>
<dbReference type="AlphaFoldDB" id="A0A0L0CR01"/>
<accession>A0A0L0CR01</accession>
<proteinExistence type="predicted"/>
<reference evidence="1 2" key="1">
    <citation type="journal article" date="2015" name="Nat. Commun.">
        <title>Lucilia cuprina genome unlocks parasitic fly biology to underpin future interventions.</title>
        <authorList>
            <person name="Anstead C.A."/>
            <person name="Korhonen P.K."/>
            <person name="Young N.D."/>
            <person name="Hall R.S."/>
            <person name="Jex A.R."/>
            <person name="Murali S.C."/>
            <person name="Hughes D.S."/>
            <person name="Lee S.F."/>
            <person name="Perry T."/>
            <person name="Stroehlein A.J."/>
            <person name="Ansell B.R."/>
            <person name="Breugelmans B."/>
            <person name="Hofmann A."/>
            <person name="Qu J."/>
            <person name="Dugan S."/>
            <person name="Lee S.L."/>
            <person name="Chao H."/>
            <person name="Dinh H."/>
            <person name="Han Y."/>
            <person name="Doddapaneni H.V."/>
            <person name="Worley K.C."/>
            <person name="Muzny D.M."/>
            <person name="Ioannidis P."/>
            <person name="Waterhouse R.M."/>
            <person name="Zdobnov E.M."/>
            <person name="James P.J."/>
            <person name="Bagnall N.H."/>
            <person name="Kotze A.C."/>
            <person name="Gibbs R.A."/>
            <person name="Richards S."/>
            <person name="Batterham P."/>
            <person name="Gasser R.B."/>
        </authorList>
    </citation>
    <scope>NUCLEOTIDE SEQUENCE [LARGE SCALE GENOMIC DNA]</scope>
    <source>
        <strain evidence="1 2">LS</strain>
        <tissue evidence="1">Full body</tissue>
    </source>
</reference>
<sequence>MGSVAPKVNIKDEITNARTNIHHSMALQCPVQAYPVPFYSVAPRVDVKDRITWLDKPKGEDLNLLCPAYAIL</sequence>
<protein>
    <submittedName>
        <fullName evidence="1">Uncharacterized protein</fullName>
    </submittedName>
</protein>